<dbReference type="EMBL" id="NPKH01000023">
    <property type="protein sequence ID" value="PAP94119.1"/>
    <property type="molecule type" value="Genomic_DNA"/>
</dbReference>
<evidence type="ECO:0000259" key="3">
    <source>
        <dbReference type="Pfam" id="PF25455"/>
    </source>
</evidence>
<evidence type="ECO:0000313" key="4">
    <source>
        <dbReference type="EMBL" id="PAP94119.1"/>
    </source>
</evidence>
<protein>
    <submittedName>
        <fullName evidence="4">Folate-binding protein YgfZ</fullName>
    </submittedName>
</protein>
<accession>A0A271KGL0</accession>
<dbReference type="Pfam" id="PF01571">
    <property type="entry name" value="GCV_T"/>
    <property type="match status" value="1"/>
</dbReference>
<sequence length="286" mass="30337">MPFAQLKDRALISVSGPDAEIFLQNILTTDLDALAAGEAKPGALLTPQGKILFDFLISRAGENSFRLECRADISDDFMRRLMLYKLRAKVEIAKLDQGLVTVAWGSDSTTSQSDSTPVADARFRDASVTRCYGGTGEGGDPAAWQALRIAHGIAESGCDYPLGDAFPHDVLLDETGGVGFRKGCYVGQEVVSRMQHRGTARRRVLIVSAERPLPAPGAELTVSGRPVGTLGTAAGTAGLAIARIDRVKAALDAGQPIMAEDVPVSLAIPAWAKFTFPQQPVGAEET</sequence>
<dbReference type="Gene3D" id="3.30.1360.120">
    <property type="entry name" value="Probable tRNA modification gtpase trme, domain 1"/>
    <property type="match status" value="1"/>
</dbReference>
<gene>
    <name evidence="4" type="ORF">CIT31_17410</name>
</gene>
<dbReference type="InterPro" id="IPR006222">
    <property type="entry name" value="GCVT_N"/>
</dbReference>
<reference evidence="4 5" key="1">
    <citation type="submission" date="2017-08" db="EMBL/GenBank/DDBJ databases">
        <title>Mesorhizobium wenxinae sp. nov., a novel rhizobial species isolated from root nodules of chickpea (Cicer arietinum L.).</title>
        <authorList>
            <person name="Zhang J."/>
        </authorList>
    </citation>
    <scope>NUCLEOTIDE SEQUENCE [LARGE SCALE GENOMIC DNA]</scope>
    <source>
        <strain evidence="5">WYCCWR 10019</strain>
    </source>
</reference>
<dbReference type="AlphaFoldDB" id="A0A271KGL0"/>
<dbReference type="InterPro" id="IPR027266">
    <property type="entry name" value="TrmE/GcvT-like"/>
</dbReference>
<proteinExistence type="predicted"/>
<dbReference type="Pfam" id="PF25455">
    <property type="entry name" value="Beta-barrel_CAF17_C"/>
    <property type="match status" value="1"/>
</dbReference>
<comment type="caution">
    <text evidence="4">The sequence shown here is derived from an EMBL/GenBank/DDBJ whole genome shotgun (WGS) entry which is preliminary data.</text>
</comment>
<dbReference type="InterPro" id="IPR057460">
    <property type="entry name" value="CAF17_C"/>
</dbReference>
<keyword evidence="1" id="KW-0809">Transit peptide</keyword>
<dbReference type="GO" id="GO:0016226">
    <property type="term" value="P:iron-sulfur cluster assembly"/>
    <property type="evidence" value="ECO:0007669"/>
    <property type="project" value="TreeGrafter"/>
</dbReference>
<keyword evidence="5" id="KW-1185">Reference proteome</keyword>
<dbReference type="PANTHER" id="PTHR22602">
    <property type="entry name" value="TRANSFERASE CAF17, MITOCHONDRIAL-RELATED"/>
    <property type="match status" value="1"/>
</dbReference>
<name>A0A271KGL0_9HYPH</name>
<dbReference type="Proteomes" id="UP000215931">
    <property type="component" value="Unassembled WGS sequence"/>
</dbReference>
<dbReference type="OrthoDB" id="9796287at2"/>
<evidence type="ECO:0000256" key="1">
    <source>
        <dbReference type="ARBA" id="ARBA00022946"/>
    </source>
</evidence>
<feature type="domain" description="GCVT N-terminal" evidence="2">
    <location>
        <begin position="12"/>
        <end position="102"/>
    </location>
</feature>
<dbReference type="PIRSF" id="PIRSF006487">
    <property type="entry name" value="GcvT"/>
    <property type="match status" value="1"/>
</dbReference>
<evidence type="ECO:0000259" key="2">
    <source>
        <dbReference type="Pfam" id="PF01571"/>
    </source>
</evidence>
<evidence type="ECO:0000313" key="5">
    <source>
        <dbReference type="Proteomes" id="UP000215931"/>
    </source>
</evidence>
<dbReference type="PANTHER" id="PTHR22602:SF0">
    <property type="entry name" value="TRANSFERASE CAF17, MITOCHONDRIAL-RELATED"/>
    <property type="match status" value="1"/>
</dbReference>
<dbReference type="RefSeq" id="WP_095519639.1">
    <property type="nucleotide sequence ID" value="NZ_NPKH01000023.1"/>
</dbReference>
<dbReference type="InterPro" id="IPR017703">
    <property type="entry name" value="YgfZ/GCV_T_CS"/>
</dbReference>
<organism evidence="4 5">
    <name type="scientific">Mesorhizobium wenxiniae</name>
    <dbReference type="NCBI Taxonomy" id="2014805"/>
    <lineage>
        <taxon>Bacteria</taxon>
        <taxon>Pseudomonadati</taxon>
        <taxon>Pseudomonadota</taxon>
        <taxon>Alphaproteobacteria</taxon>
        <taxon>Hyphomicrobiales</taxon>
        <taxon>Phyllobacteriaceae</taxon>
        <taxon>Mesorhizobium</taxon>
    </lineage>
</organism>
<dbReference type="NCBIfam" id="TIGR03317">
    <property type="entry name" value="ygfZ_signature"/>
    <property type="match status" value="1"/>
</dbReference>
<feature type="domain" description="CAF17 C-terminal" evidence="3">
    <location>
        <begin position="201"/>
        <end position="273"/>
    </location>
</feature>
<dbReference type="Gene3D" id="2.40.30.160">
    <property type="match status" value="1"/>
</dbReference>
<dbReference type="InterPro" id="IPR045179">
    <property type="entry name" value="YgfZ/GcvT"/>
</dbReference>
<dbReference type="SUPFAM" id="SSF103025">
    <property type="entry name" value="Folate-binding domain"/>
    <property type="match status" value="1"/>
</dbReference>